<evidence type="ECO:0000313" key="3">
    <source>
        <dbReference type="Proteomes" id="UP001151699"/>
    </source>
</evidence>
<evidence type="ECO:0000313" key="2">
    <source>
        <dbReference type="EMBL" id="KAJ6648633.1"/>
    </source>
</evidence>
<evidence type="ECO:0000256" key="1">
    <source>
        <dbReference type="SAM" id="SignalP"/>
    </source>
</evidence>
<dbReference type="Gene3D" id="2.60.270.50">
    <property type="match status" value="1"/>
</dbReference>
<dbReference type="Proteomes" id="UP001151699">
    <property type="component" value="Chromosome A"/>
</dbReference>
<comment type="caution">
    <text evidence="2">The sequence shown here is derived from an EMBL/GenBank/DDBJ whole genome shotgun (WGS) entry which is preliminary data.</text>
</comment>
<accession>A0A9Q0NE38</accession>
<dbReference type="AlphaFoldDB" id="A0A9Q0NE38"/>
<keyword evidence="3" id="KW-1185">Reference proteome</keyword>
<protein>
    <submittedName>
        <fullName evidence="2">Uncharacterized protein</fullName>
    </submittedName>
</protein>
<feature type="signal peptide" evidence="1">
    <location>
        <begin position="1"/>
        <end position="24"/>
    </location>
</feature>
<sequence>MVFRNKFILIALAAAAFCCSSVNSQVVTAATAAELIKLATEYGAPFAKTGLDRLHSEIFGSDVAARSTDVIIFNKSGKSFKLIANDCEHGGWATGLMPEHEVQGKQSTVFQMQSHGVMTGVKCLVTYKTNDGIFFELLSDNPYFGKNWVSESHSSSLIVTSTRGVGNNNQVRFVIEDA</sequence>
<feature type="chain" id="PRO_5040122919" evidence="1">
    <location>
        <begin position="25"/>
        <end position="178"/>
    </location>
</feature>
<reference evidence="2" key="1">
    <citation type="submission" date="2022-07" db="EMBL/GenBank/DDBJ databases">
        <authorList>
            <person name="Trinca V."/>
            <person name="Uliana J.V.C."/>
            <person name="Torres T.T."/>
            <person name="Ward R.J."/>
            <person name="Monesi N."/>
        </authorList>
    </citation>
    <scope>NUCLEOTIDE SEQUENCE</scope>
    <source>
        <strain evidence="2">HSMRA1968</strain>
        <tissue evidence="2">Whole embryos</tissue>
    </source>
</reference>
<organism evidence="2 3">
    <name type="scientific">Pseudolycoriella hygida</name>
    <dbReference type="NCBI Taxonomy" id="35572"/>
    <lineage>
        <taxon>Eukaryota</taxon>
        <taxon>Metazoa</taxon>
        <taxon>Ecdysozoa</taxon>
        <taxon>Arthropoda</taxon>
        <taxon>Hexapoda</taxon>
        <taxon>Insecta</taxon>
        <taxon>Pterygota</taxon>
        <taxon>Neoptera</taxon>
        <taxon>Endopterygota</taxon>
        <taxon>Diptera</taxon>
        <taxon>Nematocera</taxon>
        <taxon>Sciaroidea</taxon>
        <taxon>Sciaridae</taxon>
        <taxon>Pseudolycoriella</taxon>
    </lineage>
</organism>
<proteinExistence type="predicted"/>
<dbReference type="OrthoDB" id="7789111at2759"/>
<keyword evidence="1" id="KW-0732">Signal</keyword>
<dbReference type="EMBL" id="WJQU01000001">
    <property type="protein sequence ID" value="KAJ6648633.1"/>
    <property type="molecule type" value="Genomic_DNA"/>
</dbReference>
<name>A0A9Q0NE38_9DIPT</name>
<gene>
    <name evidence="2" type="ORF">Bhyg_03864</name>
</gene>